<protein>
    <recommendedName>
        <fullName evidence="5">DUF4083 domain-containing protein</fullName>
    </recommendedName>
</protein>
<evidence type="ECO:0008006" key="5">
    <source>
        <dbReference type="Google" id="ProtNLM"/>
    </source>
</evidence>
<keyword evidence="2" id="KW-1133">Transmembrane helix</keyword>
<dbReference type="Proteomes" id="UP000271031">
    <property type="component" value="Unassembled WGS sequence"/>
</dbReference>
<proteinExistence type="predicted"/>
<comment type="caution">
    <text evidence="3">The sequence shown here is derived from an EMBL/GenBank/DDBJ whole genome shotgun (WGS) entry which is preliminary data.</text>
</comment>
<keyword evidence="2" id="KW-0812">Transmembrane</keyword>
<sequence>MIDFGVVSIEWGTLLFQLMTFLILLGLPVGLIIYLFARSNRKKKTMVELERRIEQLEQEVKQNKKKESQ</sequence>
<name>A0A3M8DWA6_9BACL</name>
<reference evidence="3 4" key="1">
    <citation type="submission" date="2018-10" db="EMBL/GenBank/DDBJ databases">
        <title>Phylogenomics of Brevibacillus.</title>
        <authorList>
            <person name="Dunlap C."/>
        </authorList>
    </citation>
    <scope>NUCLEOTIDE SEQUENCE [LARGE SCALE GENOMIC DNA]</scope>
    <source>
        <strain evidence="3 4">JCM 15716</strain>
    </source>
</reference>
<evidence type="ECO:0000313" key="4">
    <source>
        <dbReference type="Proteomes" id="UP000271031"/>
    </source>
</evidence>
<feature type="transmembrane region" description="Helical" evidence="2">
    <location>
        <begin position="14"/>
        <end position="37"/>
    </location>
</feature>
<dbReference type="EMBL" id="RHHQ01000006">
    <property type="protein sequence ID" value="RNB91267.1"/>
    <property type="molecule type" value="Genomic_DNA"/>
</dbReference>
<evidence type="ECO:0000313" key="3">
    <source>
        <dbReference type="EMBL" id="RNB91267.1"/>
    </source>
</evidence>
<keyword evidence="4" id="KW-1185">Reference proteome</keyword>
<evidence type="ECO:0000256" key="2">
    <source>
        <dbReference type="SAM" id="Phobius"/>
    </source>
</evidence>
<dbReference type="AlphaFoldDB" id="A0A3M8DWA6"/>
<gene>
    <name evidence="3" type="ORF">EDM56_06715</name>
</gene>
<dbReference type="RefSeq" id="WP_122917120.1">
    <property type="nucleotide sequence ID" value="NZ_RHHQ01000006.1"/>
</dbReference>
<keyword evidence="1" id="KW-0175">Coiled coil</keyword>
<accession>A0A3M8DWA6</accession>
<evidence type="ECO:0000256" key="1">
    <source>
        <dbReference type="SAM" id="Coils"/>
    </source>
</evidence>
<keyword evidence="2" id="KW-0472">Membrane</keyword>
<organism evidence="3 4">
    <name type="scientific">Brevibacillus fluminis</name>
    <dbReference type="NCBI Taxonomy" id="511487"/>
    <lineage>
        <taxon>Bacteria</taxon>
        <taxon>Bacillati</taxon>
        <taxon>Bacillota</taxon>
        <taxon>Bacilli</taxon>
        <taxon>Bacillales</taxon>
        <taxon>Paenibacillaceae</taxon>
        <taxon>Brevibacillus</taxon>
    </lineage>
</organism>
<feature type="coiled-coil region" evidence="1">
    <location>
        <begin position="39"/>
        <end position="69"/>
    </location>
</feature>